<reference evidence="8" key="1">
    <citation type="journal article" date="2012" name="Proc. Natl. Acad. Sci. U.S.A.">
        <title>Antigenic diversity is generated by distinct evolutionary mechanisms in African trypanosome species.</title>
        <authorList>
            <person name="Jackson A.P."/>
            <person name="Berry A."/>
            <person name="Aslett M."/>
            <person name="Allison H.C."/>
            <person name="Burton P."/>
            <person name="Vavrova-Anderson J."/>
            <person name="Brown R."/>
            <person name="Browne H."/>
            <person name="Corton N."/>
            <person name="Hauser H."/>
            <person name="Gamble J."/>
            <person name="Gilderthorp R."/>
            <person name="Marcello L."/>
            <person name="McQuillan J."/>
            <person name="Otto T.D."/>
            <person name="Quail M.A."/>
            <person name="Sanders M.J."/>
            <person name="van Tonder A."/>
            <person name="Ginger M.L."/>
            <person name="Field M.C."/>
            <person name="Barry J.D."/>
            <person name="Hertz-Fowler C."/>
            <person name="Berriman M."/>
        </authorList>
    </citation>
    <scope>NUCLEOTIDE SEQUENCE</scope>
    <source>
        <strain evidence="8">Y486</strain>
    </source>
</reference>
<dbReference type="Gene3D" id="2.30.29.170">
    <property type="match status" value="1"/>
</dbReference>
<dbReference type="InterPro" id="IPR006602">
    <property type="entry name" value="DM10_dom"/>
</dbReference>
<sequence length="349" mass="39338">MALSAQDPHLSFYCEQHDHISQLTRRFILRFFYEDRSVEMRELPKNTLYLKRTPFPHLQKDDFKIGASLTLLGGILKLTAYCNEVTRELCSEGGEFTVVMFGETMLPSVGHYLAILTEECGFTILDIQMVWAVEEEANKYEVPEELIGGRVVVVKCASAEAILKAREYMSRAKGSWAAESQEKARKWEEFMQGAKQQPVAIFEDLESSVVIIKPHVIQKRGGGVVIQQLVDAGLEITALSLVNLSSRVVNEFMEPYKGVLPDFAETARALVGAVWVLQLISLDEKVDIVSLVREVCGPFDPVIAKELRPNSIRARFGIDRPHNAVHCCDLPGEGIIYTNLFFKRQDVEE</sequence>
<dbReference type="EC" id="2.7.4.6" evidence="8"/>
<dbReference type="PANTHER" id="PTHR43109">
    <property type="entry name" value="NUCLEOSIDE DIPHOSPHATE KINASE 7"/>
    <property type="match status" value="1"/>
</dbReference>
<dbReference type="InterPro" id="IPR037993">
    <property type="entry name" value="NDPk7B"/>
</dbReference>
<feature type="domain" description="DM10" evidence="7">
    <location>
        <begin position="6"/>
        <end position="94"/>
    </location>
</feature>
<keyword evidence="8" id="KW-0808">Transferase</keyword>
<dbReference type="PROSITE" id="PS51374">
    <property type="entry name" value="NDPK_LIKE"/>
    <property type="match status" value="1"/>
</dbReference>
<keyword evidence="8" id="KW-0418">Kinase</keyword>
<evidence type="ECO:0000313" key="8">
    <source>
        <dbReference type="EMBL" id="CCC47478.1"/>
    </source>
</evidence>
<evidence type="ECO:0000256" key="5">
    <source>
        <dbReference type="ARBA" id="ARBA00023273"/>
    </source>
</evidence>
<dbReference type="SMART" id="SM00562">
    <property type="entry name" value="NDK"/>
    <property type="match status" value="1"/>
</dbReference>
<comment type="subcellular location">
    <subcellularLocation>
        <location evidence="1">Cell projection</location>
        <location evidence="1">Cilium</location>
    </subcellularLocation>
    <subcellularLocation>
        <location evidence="2">Cytoplasm</location>
        <location evidence="2">Cytoskeleton</location>
    </subcellularLocation>
</comment>
<dbReference type="EMBL" id="HE573020">
    <property type="protein sequence ID" value="CCC47478.1"/>
    <property type="molecule type" value="Genomic_DNA"/>
</dbReference>
<evidence type="ECO:0000256" key="4">
    <source>
        <dbReference type="ARBA" id="ARBA00023212"/>
    </source>
</evidence>
<evidence type="ECO:0000259" key="7">
    <source>
        <dbReference type="PROSITE" id="PS51336"/>
    </source>
</evidence>
<proteinExistence type="inferred from homology"/>
<keyword evidence="4" id="KW-0206">Cytoskeleton</keyword>
<protein>
    <submittedName>
        <fullName evidence="8">Putative nucleoside diphosphate kinase</fullName>
        <ecNumber evidence="8">2.7.4.6</ecNumber>
    </submittedName>
</protein>
<dbReference type="SMART" id="SM00676">
    <property type="entry name" value="DM10"/>
    <property type="match status" value="1"/>
</dbReference>
<accession>G0TU44</accession>
<dbReference type="InterPro" id="IPR034907">
    <property type="entry name" value="NDK-like_dom"/>
</dbReference>
<dbReference type="Pfam" id="PF00334">
    <property type="entry name" value="NDK"/>
    <property type="match status" value="1"/>
</dbReference>
<dbReference type="CDD" id="cd04412">
    <property type="entry name" value="NDPk7B"/>
    <property type="match status" value="1"/>
</dbReference>
<gene>
    <name evidence="8" type="ORF">TVY486_0401440</name>
</gene>
<keyword evidence="3" id="KW-0963">Cytoplasm</keyword>
<dbReference type="AlphaFoldDB" id="G0TU44"/>
<comment type="similarity">
    <text evidence="6">Belongs to the NDK family.</text>
</comment>
<evidence type="ECO:0000256" key="6">
    <source>
        <dbReference type="PROSITE-ProRule" id="PRU00706"/>
    </source>
</evidence>
<name>G0TU44_TRYVY</name>
<dbReference type="VEuPathDB" id="TriTrypDB:TvY486_0401440"/>
<organism evidence="8">
    <name type="scientific">Trypanosoma vivax (strain Y486)</name>
    <dbReference type="NCBI Taxonomy" id="1055687"/>
    <lineage>
        <taxon>Eukaryota</taxon>
        <taxon>Discoba</taxon>
        <taxon>Euglenozoa</taxon>
        <taxon>Kinetoplastea</taxon>
        <taxon>Metakinetoplastina</taxon>
        <taxon>Trypanosomatida</taxon>
        <taxon>Trypanosomatidae</taxon>
        <taxon>Trypanosoma</taxon>
        <taxon>Duttonella</taxon>
    </lineage>
</organism>
<dbReference type="PROSITE" id="PS51336">
    <property type="entry name" value="DM10"/>
    <property type="match status" value="1"/>
</dbReference>
<dbReference type="OMA" id="VHCCDLP"/>
<dbReference type="GO" id="GO:0005879">
    <property type="term" value="C:axonemal microtubule"/>
    <property type="evidence" value="ECO:0007669"/>
    <property type="project" value="TreeGrafter"/>
</dbReference>
<dbReference type="Gene3D" id="3.30.70.141">
    <property type="entry name" value="Nucleoside diphosphate kinase-like domain"/>
    <property type="match status" value="1"/>
</dbReference>
<comment type="caution">
    <text evidence="6">Lacks conserved residue(s) required for the propagation of feature annotation.</text>
</comment>
<evidence type="ECO:0000256" key="1">
    <source>
        <dbReference type="ARBA" id="ARBA00004138"/>
    </source>
</evidence>
<dbReference type="SUPFAM" id="SSF54919">
    <property type="entry name" value="Nucleoside diphosphate kinase, NDK"/>
    <property type="match status" value="1"/>
</dbReference>
<evidence type="ECO:0000256" key="2">
    <source>
        <dbReference type="ARBA" id="ARBA00004245"/>
    </source>
</evidence>
<dbReference type="PANTHER" id="PTHR43109:SF2">
    <property type="entry name" value="NUCLEOSIDE DIPHOSPHATE KINASE 7"/>
    <property type="match status" value="1"/>
</dbReference>
<evidence type="ECO:0000256" key="3">
    <source>
        <dbReference type="ARBA" id="ARBA00022490"/>
    </source>
</evidence>
<dbReference type="InterPro" id="IPR036850">
    <property type="entry name" value="NDK-like_dom_sf"/>
</dbReference>
<dbReference type="GO" id="GO:0004550">
    <property type="term" value="F:nucleoside diphosphate kinase activity"/>
    <property type="evidence" value="ECO:0007669"/>
    <property type="project" value="UniProtKB-EC"/>
</dbReference>
<keyword evidence="5" id="KW-0966">Cell projection</keyword>